<dbReference type="Pfam" id="PF05187">
    <property type="entry name" value="Fer4_ETF_QO"/>
    <property type="match status" value="1"/>
</dbReference>
<comment type="caution">
    <text evidence="8">The sequence shown here is derived from an EMBL/GenBank/DDBJ whole genome shotgun (WGS) entry which is preliminary data.</text>
</comment>
<dbReference type="PANTHER" id="PTHR10617:SF107">
    <property type="entry name" value="ELECTRON TRANSFER FLAVOPROTEIN-UBIQUINONE OXIDOREDUCTASE, MITOCHONDRIAL"/>
    <property type="match status" value="1"/>
</dbReference>
<dbReference type="GO" id="GO:0004174">
    <property type="term" value="F:electron-transferring-flavoprotein dehydrogenase activity"/>
    <property type="evidence" value="ECO:0007669"/>
    <property type="project" value="UniProtKB-UniRule"/>
</dbReference>
<evidence type="ECO:0000313" key="8">
    <source>
        <dbReference type="EMBL" id="KNZ49152.1"/>
    </source>
</evidence>
<keyword evidence="4 6" id="KW-0408">Iron</keyword>
<dbReference type="InterPro" id="IPR040156">
    <property type="entry name" value="ETF-QO"/>
</dbReference>
<sequence length="155" mass="17390">MKELKEVRNLRPSFHNPLGLYSGIIYSGIHSMFLKGRVPQTFHHKKEDHLHTKSVKEYEPIEDPSPDHKLSFEILTSVSQTGTNHAENQLNHLVIKPEKVVQHVETNVGQFVGLLNKDCPAGVYKYCKTCSIKVPTQDITWTVPEGGGGPAYSLT</sequence>
<comment type="cofactor">
    <cofactor evidence="6">
        <name>FAD</name>
        <dbReference type="ChEBI" id="CHEBI:57692"/>
    </cofactor>
</comment>
<dbReference type="GO" id="GO:0046872">
    <property type="term" value="F:metal ion binding"/>
    <property type="evidence" value="ECO:0007669"/>
    <property type="project" value="UniProtKB-KW"/>
</dbReference>
<keyword evidence="6" id="KW-0560">Oxidoreductase</keyword>
<evidence type="ECO:0000259" key="7">
    <source>
        <dbReference type="Pfam" id="PF05187"/>
    </source>
</evidence>
<gene>
    <name evidence="8" type="ORF">VP01_517g4</name>
</gene>
<keyword evidence="2 6" id="KW-0479">Metal-binding</keyword>
<dbReference type="STRING" id="27349.A0A0L6ULJ4"/>
<evidence type="ECO:0000256" key="6">
    <source>
        <dbReference type="RuleBase" id="RU366068"/>
    </source>
</evidence>
<keyword evidence="5 6" id="KW-0411">Iron-sulfur</keyword>
<dbReference type="Proteomes" id="UP000037035">
    <property type="component" value="Unassembled WGS sequence"/>
</dbReference>
<comment type="catalytic activity">
    <reaction evidence="6">
        <text>a ubiquinone + reduced [electron-transfer flavoprotein] = a ubiquinol + oxidized [electron-transfer flavoprotein] + H(+)</text>
        <dbReference type="Rhea" id="RHEA:24052"/>
        <dbReference type="Rhea" id="RHEA-COMP:9565"/>
        <dbReference type="Rhea" id="RHEA-COMP:9566"/>
        <dbReference type="Rhea" id="RHEA-COMP:10685"/>
        <dbReference type="Rhea" id="RHEA-COMP:10686"/>
        <dbReference type="ChEBI" id="CHEBI:15378"/>
        <dbReference type="ChEBI" id="CHEBI:16389"/>
        <dbReference type="ChEBI" id="CHEBI:17976"/>
        <dbReference type="ChEBI" id="CHEBI:57692"/>
        <dbReference type="ChEBI" id="CHEBI:58307"/>
        <dbReference type="EC" id="1.5.5.1"/>
    </reaction>
</comment>
<keyword evidence="6" id="KW-0274">FAD</keyword>
<dbReference type="Gene3D" id="3.30.9.90">
    <property type="match status" value="1"/>
</dbReference>
<keyword evidence="3 6" id="KW-0249">Electron transport</keyword>
<comment type="function">
    <text evidence="6">Accepts electrons from ETF and reduces ubiquinone.</text>
</comment>
<keyword evidence="6" id="KW-0830">Ubiquinone</keyword>
<evidence type="ECO:0000313" key="9">
    <source>
        <dbReference type="Proteomes" id="UP000037035"/>
    </source>
</evidence>
<evidence type="ECO:0000256" key="1">
    <source>
        <dbReference type="ARBA" id="ARBA00022448"/>
    </source>
</evidence>
<keyword evidence="1 6" id="KW-0813">Transport</keyword>
<dbReference type="GO" id="GO:0051539">
    <property type="term" value="F:4 iron, 4 sulfur cluster binding"/>
    <property type="evidence" value="ECO:0007669"/>
    <property type="project" value="UniProtKB-UniRule"/>
</dbReference>
<protein>
    <recommendedName>
        <fullName evidence="6">Electron transfer flavoprotein-ubiquinone oxidoreductase</fullName>
        <shortName evidence="6">ETF-QO</shortName>
        <ecNumber evidence="6">1.5.5.1</ecNumber>
    </recommendedName>
</protein>
<evidence type="ECO:0000256" key="4">
    <source>
        <dbReference type="ARBA" id="ARBA00023004"/>
    </source>
</evidence>
<name>A0A0L6ULJ4_9BASI</name>
<evidence type="ECO:0000256" key="2">
    <source>
        <dbReference type="ARBA" id="ARBA00022723"/>
    </source>
</evidence>
<dbReference type="AlphaFoldDB" id="A0A0L6ULJ4"/>
<comment type="cofactor">
    <cofactor evidence="6">
        <name>[4Fe-4S] cluster</name>
        <dbReference type="ChEBI" id="CHEBI:49883"/>
    </cofactor>
    <text evidence="6">Binds 1 [4Fe-4S] cluster.</text>
</comment>
<dbReference type="GO" id="GO:0005743">
    <property type="term" value="C:mitochondrial inner membrane"/>
    <property type="evidence" value="ECO:0007669"/>
    <property type="project" value="TreeGrafter"/>
</dbReference>
<organism evidence="8 9">
    <name type="scientific">Puccinia sorghi</name>
    <dbReference type="NCBI Taxonomy" id="27349"/>
    <lineage>
        <taxon>Eukaryota</taxon>
        <taxon>Fungi</taxon>
        <taxon>Dikarya</taxon>
        <taxon>Basidiomycota</taxon>
        <taxon>Pucciniomycotina</taxon>
        <taxon>Pucciniomycetes</taxon>
        <taxon>Pucciniales</taxon>
        <taxon>Pucciniaceae</taxon>
        <taxon>Puccinia</taxon>
    </lineage>
</organism>
<evidence type="ECO:0000256" key="3">
    <source>
        <dbReference type="ARBA" id="ARBA00022982"/>
    </source>
</evidence>
<proteinExistence type="predicted"/>
<dbReference type="InterPro" id="IPR007859">
    <property type="entry name" value="ETF-QO/FixX_C"/>
</dbReference>
<dbReference type="OrthoDB" id="437331at2759"/>
<feature type="domain" description="ETF-QO/FixX C-terminal" evidence="7">
    <location>
        <begin position="69"/>
        <end position="126"/>
    </location>
</feature>
<dbReference type="EC" id="1.5.5.1" evidence="6"/>
<evidence type="ECO:0000256" key="5">
    <source>
        <dbReference type="ARBA" id="ARBA00023014"/>
    </source>
</evidence>
<keyword evidence="9" id="KW-1185">Reference proteome</keyword>
<keyword evidence="6" id="KW-0285">Flavoprotein</keyword>
<dbReference type="PANTHER" id="PTHR10617">
    <property type="entry name" value="ELECTRON TRANSFER FLAVOPROTEIN-UBIQUINONE OXIDOREDUCTASE"/>
    <property type="match status" value="1"/>
</dbReference>
<dbReference type="VEuPathDB" id="FungiDB:VP01_517g4"/>
<dbReference type="SUPFAM" id="SSF54862">
    <property type="entry name" value="4Fe-4S ferredoxins"/>
    <property type="match status" value="1"/>
</dbReference>
<dbReference type="EMBL" id="LAVV01010364">
    <property type="protein sequence ID" value="KNZ49152.1"/>
    <property type="molecule type" value="Genomic_DNA"/>
</dbReference>
<reference evidence="8 9" key="1">
    <citation type="submission" date="2015-08" db="EMBL/GenBank/DDBJ databases">
        <title>Next Generation Sequencing and Analysis of the Genome of Puccinia sorghi L Schw, the Causal Agent of Maize Common Rust.</title>
        <authorList>
            <person name="Rochi L."/>
            <person name="Burguener G."/>
            <person name="Darino M."/>
            <person name="Turjanski A."/>
            <person name="Kreff E."/>
            <person name="Dieguez M.J."/>
            <person name="Sacco F."/>
        </authorList>
    </citation>
    <scope>NUCLEOTIDE SEQUENCE [LARGE SCALE GENOMIC DNA]</scope>
    <source>
        <strain evidence="8 9">RO10H11247</strain>
    </source>
</reference>
<accession>A0A0L6ULJ4</accession>
<dbReference type="Gene3D" id="3.30.70.20">
    <property type="match status" value="1"/>
</dbReference>